<dbReference type="SUPFAM" id="SSF103515">
    <property type="entry name" value="Autotransporter"/>
    <property type="match status" value="1"/>
</dbReference>
<evidence type="ECO:0000313" key="3">
    <source>
        <dbReference type="EMBL" id="PPK70781.1"/>
    </source>
</evidence>
<comment type="caution">
    <text evidence="3">The sequence shown here is derived from an EMBL/GenBank/DDBJ whole genome shotgun (WGS) entry which is preliminary data.</text>
</comment>
<evidence type="ECO:0000313" key="4">
    <source>
        <dbReference type="Proteomes" id="UP000238071"/>
    </source>
</evidence>
<dbReference type="Pfam" id="PF03797">
    <property type="entry name" value="Autotransporter"/>
    <property type="match status" value="1"/>
</dbReference>
<feature type="signal peptide" evidence="1">
    <location>
        <begin position="1"/>
        <end position="44"/>
    </location>
</feature>
<dbReference type="EMBL" id="PTIY01000008">
    <property type="protein sequence ID" value="PPK70781.1"/>
    <property type="molecule type" value="Genomic_DNA"/>
</dbReference>
<dbReference type="PROSITE" id="PS51208">
    <property type="entry name" value="AUTOTRANSPORTER"/>
    <property type="match status" value="1"/>
</dbReference>
<feature type="chain" id="PRO_5015541360" evidence="1">
    <location>
        <begin position="45"/>
        <end position="614"/>
    </location>
</feature>
<organism evidence="3 4">
    <name type="scientific">Methylobacter tundripaludum</name>
    <dbReference type="NCBI Taxonomy" id="173365"/>
    <lineage>
        <taxon>Bacteria</taxon>
        <taxon>Pseudomonadati</taxon>
        <taxon>Pseudomonadota</taxon>
        <taxon>Gammaproteobacteria</taxon>
        <taxon>Methylococcales</taxon>
        <taxon>Methylococcaceae</taxon>
        <taxon>Methylobacter</taxon>
    </lineage>
</organism>
<dbReference type="NCBIfam" id="TIGR01414">
    <property type="entry name" value="autotrans_barl"/>
    <property type="match status" value="1"/>
</dbReference>
<name>A0A2S6H032_9GAMM</name>
<feature type="domain" description="Autotransporter" evidence="2">
    <location>
        <begin position="316"/>
        <end position="614"/>
    </location>
</feature>
<keyword evidence="4" id="KW-1185">Reference proteome</keyword>
<evidence type="ECO:0000259" key="2">
    <source>
        <dbReference type="PROSITE" id="PS51208"/>
    </source>
</evidence>
<keyword evidence="1" id="KW-0732">Signal</keyword>
<evidence type="ECO:0000256" key="1">
    <source>
        <dbReference type="SAM" id="SignalP"/>
    </source>
</evidence>
<accession>A0A2S6H032</accession>
<dbReference type="SMART" id="SM00869">
    <property type="entry name" value="Autotransporter"/>
    <property type="match status" value="1"/>
</dbReference>
<dbReference type="AlphaFoldDB" id="A0A2S6H032"/>
<dbReference type="InterPro" id="IPR036709">
    <property type="entry name" value="Autotransporte_beta_dom_sf"/>
</dbReference>
<proteinExistence type="predicted"/>
<protein>
    <submittedName>
        <fullName evidence="3">Outer membrane autotransporter protein</fullName>
    </submittedName>
</protein>
<reference evidence="3 4" key="1">
    <citation type="submission" date="2018-02" db="EMBL/GenBank/DDBJ databases">
        <title>Subsurface microbial communities from deep shales in Ohio and West Virginia, USA.</title>
        <authorList>
            <person name="Wrighton K."/>
        </authorList>
    </citation>
    <scope>NUCLEOTIDE SEQUENCE [LARGE SCALE GENOMIC DNA]</scope>
    <source>
        <strain evidence="3 4">OWC-G53F</strain>
    </source>
</reference>
<dbReference type="OrthoDB" id="5760545at2"/>
<dbReference type="Proteomes" id="UP000238071">
    <property type="component" value="Unassembled WGS sequence"/>
</dbReference>
<dbReference type="InterPro" id="IPR005546">
    <property type="entry name" value="Autotransporte_beta"/>
</dbReference>
<dbReference type="RefSeq" id="WP_104424043.1">
    <property type="nucleotide sequence ID" value="NZ_PTIY01000008.1"/>
</dbReference>
<dbReference type="InterPro" id="IPR006315">
    <property type="entry name" value="OM_autotransptr_brl_dom"/>
</dbReference>
<sequence length="614" mass="64892">MKQKNNIKSVPQAKSSSLAPRKPGIGIHAAVLLLCSAVTANAYATGTATPIDIPGLIILDSNVSADHVNTVTVGATGNPPFEPGTSVYKVQTTQPFIGIRSYYVPTDSSKAGQAGGWISPIAETRGLSRALLLDRLALPIYPDGTRNNTFALALVPSGVTFWSGPAGPITSSIVAPVGSYWGAGGGIQYYIGRNAGDVSGFQVPIGNYVLASPMPENNLLAYSPRLTGNALKVGGYMDGLTVQAYSDLDKVMTSLDLINLSAPAGDQKLQQAINQMGAERLGALGRAGLHQSRLFMNQLTAASGSFSPGGRAVSATDDKGRRTWMHAQGTWARQSSDSDRTGFTQNTAMVVAGIETVRRENWNFGAAAGYLTSDLDWAASAPGQGKLQSGYLGGYGAYRADALMATGQVFLGYSSIDTQRNINIPDAGLWRGYSFEVNRTADGSSDALASGARFDVARAFSIDKIARAISLQKVKLTPFVGIEYQRFDRDKFTEQGAGSINLAVQSKTLDDLRARVGVSLEVALGKAASLDWSVDSSVLTSPRLWSNNGTLTAGFEGQTATFQSASWRSPADLTQLGFGFSGRRNNAEVALTYNYERGSGLEASAVMANGAWHF</sequence>
<dbReference type="Gene3D" id="2.40.128.130">
    <property type="entry name" value="Autotransporter beta-domain"/>
    <property type="match status" value="1"/>
</dbReference>
<dbReference type="GO" id="GO:0019867">
    <property type="term" value="C:outer membrane"/>
    <property type="evidence" value="ECO:0007669"/>
    <property type="project" value="InterPro"/>
</dbReference>
<gene>
    <name evidence="3" type="ORF">B0F88_108136</name>
</gene>